<dbReference type="InterPro" id="IPR008271">
    <property type="entry name" value="Ser/Thr_kinase_AS"/>
</dbReference>
<dbReference type="GO" id="GO:0004674">
    <property type="term" value="F:protein serine/threonine kinase activity"/>
    <property type="evidence" value="ECO:0007669"/>
    <property type="project" value="UniProtKB-KW"/>
</dbReference>
<evidence type="ECO:0000256" key="18">
    <source>
        <dbReference type="SAM" id="SignalP"/>
    </source>
</evidence>
<dbReference type="FunFam" id="1.10.510.10:FF:000058">
    <property type="entry name" value="Receptor-like protein kinase FERONIA"/>
    <property type="match status" value="1"/>
</dbReference>
<evidence type="ECO:0000256" key="11">
    <source>
        <dbReference type="ARBA" id="ARBA00022989"/>
    </source>
</evidence>
<dbReference type="EC" id="2.7.11.1" evidence="2"/>
<dbReference type="InterPro" id="IPR000719">
    <property type="entry name" value="Prot_kinase_dom"/>
</dbReference>
<dbReference type="Gramene" id="rna-AYBTSS11_LOCUS18543">
    <property type="protein sequence ID" value="CAJ1961096.1"/>
    <property type="gene ID" value="gene-AYBTSS11_LOCUS18543"/>
</dbReference>
<keyword evidence="11" id="KW-1133">Transmembrane helix</keyword>
<dbReference type="Proteomes" id="UP001189624">
    <property type="component" value="Chromosome 6"/>
</dbReference>
<evidence type="ECO:0000256" key="10">
    <source>
        <dbReference type="ARBA" id="ARBA00022840"/>
    </source>
</evidence>
<organism evidence="20 21">
    <name type="scientific">Sphenostylis stenocarpa</name>
    <dbReference type="NCBI Taxonomy" id="92480"/>
    <lineage>
        <taxon>Eukaryota</taxon>
        <taxon>Viridiplantae</taxon>
        <taxon>Streptophyta</taxon>
        <taxon>Embryophyta</taxon>
        <taxon>Tracheophyta</taxon>
        <taxon>Spermatophyta</taxon>
        <taxon>Magnoliopsida</taxon>
        <taxon>eudicotyledons</taxon>
        <taxon>Gunneridae</taxon>
        <taxon>Pentapetalae</taxon>
        <taxon>rosids</taxon>
        <taxon>fabids</taxon>
        <taxon>Fabales</taxon>
        <taxon>Fabaceae</taxon>
        <taxon>Papilionoideae</taxon>
        <taxon>50 kb inversion clade</taxon>
        <taxon>NPAAA clade</taxon>
        <taxon>indigoferoid/millettioid clade</taxon>
        <taxon>Phaseoleae</taxon>
        <taxon>Sphenostylis</taxon>
    </lineage>
</organism>
<dbReference type="GO" id="GO:0004714">
    <property type="term" value="F:transmembrane receptor protein tyrosine kinase activity"/>
    <property type="evidence" value="ECO:0007669"/>
    <property type="project" value="InterPro"/>
</dbReference>
<proteinExistence type="predicted"/>
<comment type="subcellular location">
    <subcellularLocation>
        <location evidence="1">Cell membrane</location>
        <topology evidence="1">Single-pass type I membrane protein</topology>
    </subcellularLocation>
</comment>
<dbReference type="FunFam" id="2.60.120.430:FF:000007">
    <property type="entry name" value="FERONIA receptor-like kinase"/>
    <property type="match status" value="1"/>
</dbReference>
<dbReference type="PROSITE" id="PS50011">
    <property type="entry name" value="PROTEIN_KINASE_DOM"/>
    <property type="match status" value="1"/>
</dbReference>
<feature type="domain" description="Protein kinase" evidence="19">
    <location>
        <begin position="516"/>
        <end position="791"/>
    </location>
</feature>
<evidence type="ECO:0000256" key="12">
    <source>
        <dbReference type="ARBA" id="ARBA00023136"/>
    </source>
</evidence>
<evidence type="ECO:0000256" key="2">
    <source>
        <dbReference type="ARBA" id="ARBA00012513"/>
    </source>
</evidence>
<evidence type="ECO:0000256" key="4">
    <source>
        <dbReference type="ARBA" id="ARBA00022527"/>
    </source>
</evidence>
<dbReference type="InterPro" id="IPR001245">
    <property type="entry name" value="Ser-Thr/Tyr_kinase_cat_dom"/>
</dbReference>
<keyword evidence="10 17" id="KW-0067">ATP-binding</keyword>
<keyword evidence="12" id="KW-0472">Membrane</keyword>
<dbReference type="SUPFAM" id="SSF56112">
    <property type="entry name" value="Protein kinase-like (PK-like)"/>
    <property type="match status" value="1"/>
</dbReference>
<keyword evidence="13" id="KW-0325">Glycoprotein</keyword>
<comment type="catalytic activity">
    <reaction evidence="15">
        <text>L-threonyl-[protein] + ATP = O-phospho-L-threonyl-[protein] + ADP + H(+)</text>
        <dbReference type="Rhea" id="RHEA:46608"/>
        <dbReference type="Rhea" id="RHEA-COMP:11060"/>
        <dbReference type="Rhea" id="RHEA-COMP:11605"/>
        <dbReference type="ChEBI" id="CHEBI:15378"/>
        <dbReference type="ChEBI" id="CHEBI:30013"/>
        <dbReference type="ChEBI" id="CHEBI:30616"/>
        <dbReference type="ChEBI" id="CHEBI:61977"/>
        <dbReference type="ChEBI" id="CHEBI:456216"/>
        <dbReference type="EC" id="2.7.11.1"/>
    </reaction>
</comment>
<evidence type="ECO:0000256" key="15">
    <source>
        <dbReference type="ARBA" id="ARBA00047899"/>
    </source>
</evidence>
<keyword evidence="8 17" id="KW-0547">Nucleotide-binding</keyword>
<dbReference type="FunFam" id="3.30.200.20:FF:000039">
    <property type="entry name" value="receptor-like protein kinase FERONIA"/>
    <property type="match status" value="1"/>
</dbReference>
<dbReference type="PANTHER" id="PTHR34590:SF5">
    <property type="entry name" value="OS04G0586500 PROTEIN"/>
    <property type="match status" value="1"/>
</dbReference>
<accession>A0AA86VFS8</accession>
<dbReference type="GO" id="GO:0005886">
    <property type="term" value="C:plasma membrane"/>
    <property type="evidence" value="ECO:0007669"/>
    <property type="project" value="UniProtKB-SubCell"/>
</dbReference>
<keyword evidence="21" id="KW-1185">Reference proteome</keyword>
<dbReference type="InterPro" id="IPR011009">
    <property type="entry name" value="Kinase-like_dom_sf"/>
</dbReference>
<keyword evidence="4" id="KW-0723">Serine/threonine-protein kinase</keyword>
<evidence type="ECO:0000313" key="20">
    <source>
        <dbReference type="EMBL" id="CAJ1961096.1"/>
    </source>
</evidence>
<dbReference type="InterPro" id="IPR045272">
    <property type="entry name" value="ANXUR1/2-like"/>
</dbReference>
<evidence type="ECO:0000256" key="6">
    <source>
        <dbReference type="ARBA" id="ARBA00022692"/>
    </source>
</evidence>
<dbReference type="PANTHER" id="PTHR34590">
    <property type="entry name" value="OS03G0124300 PROTEIN-RELATED"/>
    <property type="match status" value="1"/>
</dbReference>
<dbReference type="Pfam" id="PF07714">
    <property type="entry name" value="PK_Tyr_Ser-Thr"/>
    <property type="match status" value="1"/>
</dbReference>
<dbReference type="Gene3D" id="1.10.510.10">
    <property type="entry name" value="Transferase(Phosphotransferase) domain 1"/>
    <property type="match status" value="1"/>
</dbReference>
<name>A0AA86VFS8_9FABA</name>
<keyword evidence="9" id="KW-0418">Kinase</keyword>
<evidence type="ECO:0000256" key="16">
    <source>
        <dbReference type="ARBA" id="ARBA00048679"/>
    </source>
</evidence>
<dbReference type="Pfam" id="PF12819">
    <property type="entry name" value="Malectin_like"/>
    <property type="match status" value="1"/>
</dbReference>
<dbReference type="GO" id="GO:0005524">
    <property type="term" value="F:ATP binding"/>
    <property type="evidence" value="ECO:0007669"/>
    <property type="project" value="UniProtKB-UniRule"/>
</dbReference>
<evidence type="ECO:0000256" key="9">
    <source>
        <dbReference type="ARBA" id="ARBA00022777"/>
    </source>
</evidence>
<evidence type="ECO:0000256" key="8">
    <source>
        <dbReference type="ARBA" id="ARBA00022741"/>
    </source>
</evidence>
<dbReference type="Gene3D" id="2.60.120.430">
    <property type="entry name" value="Galactose-binding lectin"/>
    <property type="match status" value="2"/>
</dbReference>
<keyword evidence="6" id="KW-0812">Transmembrane</keyword>
<evidence type="ECO:0000256" key="1">
    <source>
        <dbReference type="ARBA" id="ARBA00004251"/>
    </source>
</evidence>
<gene>
    <name evidence="20" type="ORF">AYBTSS11_LOCUS18543</name>
</gene>
<protein>
    <recommendedName>
        <fullName evidence="2">non-specific serine/threonine protein kinase</fullName>
        <ecNumber evidence="2">2.7.11.1</ecNumber>
    </recommendedName>
</protein>
<keyword evidence="7 18" id="KW-0732">Signal</keyword>
<dbReference type="SMART" id="SM00220">
    <property type="entry name" value="S_TKc"/>
    <property type="match status" value="1"/>
</dbReference>
<dbReference type="FunFam" id="2.60.120.430:FF:000003">
    <property type="entry name" value="FERONIA receptor-like kinase"/>
    <property type="match status" value="1"/>
</dbReference>
<keyword evidence="5" id="KW-0808">Transferase</keyword>
<dbReference type="CDD" id="cd14066">
    <property type="entry name" value="STKc_IRAK"/>
    <property type="match status" value="1"/>
</dbReference>
<dbReference type="InterPro" id="IPR017441">
    <property type="entry name" value="Protein_kinase_ATP_BS"/>
</dbReference>
<keyword evidence="3" id="KW-1003">Cell membrane</keyword>
<dbReference type="PROSITE" id="PS00107">
    <property type="entry name" value="PROTEIN_KINASE_ATP"/>
    <property type="match status" value="1"/>
</dbReference>
<evidence type="ECO:0000259" key="19">
    <source>
        <dbReference type="PROSITE" id="PS50011"/>
    </source>
</evidence>
<evidence type="ECO:0000256" key="13">
    <source>
        <dbReference type="ARBA" id="ARBA00023180"/>
    </source>
</evidence>
<dbReference type="AlphaFoldDB" id="A0AA86VFS8"/>
<dbReference type="EMBL" id="OY731403">
    <property type="protein sequence ID" value="CAJ1961096.1"/>
    <property type="molecule type" value="Genomic_DNA"/>
</dbReference>
<evidence type="ECO:0000256" key="7">
    <source>
        <dbReference type="ARBA" id="ARBA00022729"/>
    </source>
</evidence>
<evidence type="ECO:0000256" key="17">
    <source>
        <dbReference type="PROSITE-ProRule" id="PRU10141"/>
    </source>
</evidence>
<evidence type="ECO:0000313" key="21">
    <source>
        <dbReference type="Proteomes" id="UP001189624"/>
    </source>
</evidence>
<dbReference type="PROSITE" id="PS00108">
    <property type="entry name" value="PROTEIN_KINASE_ST"/>
    <property type="match status" value="1"/>
</dbReference>
<feature type="signal peptide" evidence="18">
    <location>
        <begin position="1"/>
        <end position="26"/>
    </location>
</feature>
<evidence type="ECO:0000256" key="5">
    <source>
        <dbReference type="ARBA" id="ARBA00022679"/>
    </source>
</evidence>
<feature type="chain" id="PRO_5041692633" description="non-specific serine/threonine protein kinase" evidence="18">
    <location>
        <begin position="27"/>
        <end position="860"/>
    </location>
</feature>
<evidence type="ECO:0000256" key="3">
    <source>
        <dbReference type="ARBA" id="ARBA00022475"/>
    </source>
</evidence>
<feature type="binding site" evidence="17">
    <location>
        <position position="544"/>
    </location>
    <ligand>
        <name>ATP</name>
        <dbReference type="ChEBI" id="CHEBI:30616"/>
    </ligand>
</feature>
<comment type="catalytic activity">
    <reaction evidence="16">
        <text>L-seryl-[protein] + ATP = O-phospho-L-seryl-[protein] + ADP + H(+)</text>
        <dbReference type="Rhea" id="RHEA:17989"/>
        <dbReference type="Rhea" id="RHEA-COMP:9863"/>
        <dbReference type="Rhea" id="RHEA-COMP:11604"/>
        <dbReference type="ChEBI" id="CHEBI:15378"/>
        <dbReference type="ChEBI" id="CHEBI:29999"/>
        <dbReference type="ChEBI" id="CHEBI:30616"/>
        <dbReference type="ChEBI" id="CHEBI:83421"/>
        <dbReference type="ChEBI" id="CHEBI:456216"/>
        <dbReference type="EC" id="2.7.11.1"/>
    </reaction>
</comment>
<dbReference type="Gene3D" id="3.30.200.20">
    <property type="entry name" value="Phosphorylase Kinase, domain 1"/>
    <property type="match status" value="1"/>
</dbReference>
<dbReference type="InterPro" id="IPR024788">
    <property type="entry name" value="Malectin-like_Carb-bd_dom"/>
</dbReference>
<reference evidence="20" key="1">
    <citation type="submission" date="2023-10" db="EMBL/GenBank/DDBJ databases">
        <authorList>
            <person name="Domelevo Entfellner J.-B."/>
        </authorList>
    </citation>
    <scope>NUCLEOTIDE SEQUENCE</scope>
</reference>
<evidence type="ECO:0000256" key="14">
    <source>
        <dbReference type="ARBA" id="ARBA00023279"/>
    </source>
</evidence>
<sequence length="860" mass="95924">MHSRGKGPLLSLVCVLLLNGIHGALSEEPESLILGSGLDEVAEDGDGRKWSPDKKFLETKGDSITAKASYQDPSLMSQIPYMSARVFKSESTYKFPIKSDKRYWLRLHFYPSLYDTFDPTNSYFSVTANGVTLLTNFSASVTCEALSLAYIDREYSLAPLNSDSLTLTFQPSDKYDGAFAFVNGIQLIEMPDLFDSASLIGYDDQTIDVKTLNLQTMFRLNVGGQFISPIHDSGLTRIWYDDTPYLYGSASGVTNKAEKNVTINYQTMPEHIAPHDVYSTSRSMGGDPNINMGYNLTWSFRVDPSSMYLVRLHFCDYHYSKINQIVFNIFVNNQTAQAQADVIGWTGGIGVPIYKDYVIHVEDGKSNELLWLALHPDPDTRPEFYDAILNGVEIFKLNDTDLSAPNPLISDMLLREHREEEAGFFTHKSSHRSVIGGAAGGAAGFAFMAVVCVAMYNKKKREPGSDGQTGWLPIYSRSSKCSKSGRSMCSTTLSAMSQGLCRYFTLQEIKQATDNFDESNVIGVGGFGKVYKGVIDNGTKVAIKRSNPQSEQGVDEFQTEIEMLSKLRHKHLVSLIGFCEENDEMCLVYDYMALGTMREHLYKGNKPMSTLSWKQRLEICIGAAKGLHYLHTGAKYTIIHRDVKTTNILLDENWNAKVSDFGLSKTGPNMDQGHVSTVVKGSFGYLDPEYFRRQQLTEKSDVYSFGVVLFEALCARPVLIPNLPKEQVSLAEWALICKKKGTLEDIIDPCLKGNINEESLNKFVDTAEKCLSDHGTDRPSMNDLLWNLEFALNLQENVNGEGGSTQSAQAEKSEFEDISLENDIARHYRNLSLGSDIDINDNSTENQDAIFSQIVSPKGR</sequence>
<keyword evidence="14" id="KW-0278">Fertilization</keyword>